<organism evidence="1 2">
    <name type="scientific">Aerococcus christensenii</name>
    <dbReference type="NCBI Taxonomy" id="87541"/>
    <lineage>
        <taxon>Bacteria</taxon>
        <taxon>Bacillati</taxon>
        <taxon>Bacillota</taxon>
        <taxon>Bacilli</taxon>
        <taxon>Lactobacillales</taxon>
        <taxon>Aerococcaceae</taxon>
        <taxon>Aerococcus</taxon>
    </lineage>
</organism>
<evidence type="ECO:0008006" key="3">
    <source>
        <dbReference type="Google" id="ProtNLM"/>
    </source>
</evidence>
<proteinExistence type="predicted"/>
<accession>A0A133XQB1</accession>
<evidence type="ECO:0000313" key="2">
    <source>
        <dbReference type="Proteomes" id="UP000070422"/>
    </source>
</evidence>
<comment type="caution">
    <text evidence="1">The sequence shown here is derived from an EMBL/GenBank/DDBJ whole genome shotgun (WGS) entry which is preliminary data.</text>
</comment>
<dbReference type="PATRIC" id="fig|87541.4.peg.1755"/>
<name>A0A133XQB1_9LACT</name>
<gene>
    <name evidence="1" type="ORF">HMPREF3187_01775</name>
</gene>
<dbReference type="AlphaFoldDB" id="A0A133XQB1"/>
<reference evidence="1 2" key="1">
    <citation type="submission" date="2016-01" db="EMBL/GenBank/DDBJ databases">
        <authorList>
            <person name="Oliw E.H."/>
        </authorList>
    </citation>
    <scope>NUCLEOTIDE SEQUENCE [LARGE SCALE GENOMIC DNA]</scope>
    <source>
        <strain evidence="1 2">KA00635</strain>
    </source>
</reference>
<evidence type="ECO:0000313" key="1">
    <source>
        <dbReference type="EMBL" id="KXB33132.1"/>
    </source>
</evidence>
<dbReference type="Proteomes" id="UP000070422">
    <property type="component" value="Unassembled WGS sequence"/>
</dbReference>
<dbReference type="InterPro" id="IPR036388">
    <property type="entry name" value="WH-like_DNA-bd_sf"/>
</dbReference>
<dbReference type="STRING" id="87541.AWM71_06730"/>
<protein>
    <recommendedName>
        <fullName evidence="3">Helix-turn-helix type 11 domain-containing protein</fullName>
    </recommendedName>
</protein>
<dbReference type="EMBL" id="LSCQ01000103">
    <property type="protein sequence ID" value="KXB33132.1"/>
    <property type="molecule type" value="Genomic_DNA"/>
</dbReference>
<sequence length="124" mass="14779">MDTNKGFYYEIKFKIKTRRRIEDMEELTPQEKRLMTLLPRGKENARNGTYLSHLLGVERRSFFSLVEGLRRKGCFIGSSRKNPKGYYLVASEEEKDHFLASYKAQVKREIETLKILERNVEQWN</sequence>
<dbReference type="Gene3D" id="1.10.10.10">
    <property type="entry name" value="Winged helix-like DNA-binding domain superfamily/Winged helix DNA-binding domain"/>
    <property type="match status" value="1"/>
</dbReference>